<dbReference type="Pfam" id="PF12937">
    <property type="entry name" value="F-box-like"/>
    <property type="match status" value="1"/>
</dbReference>
<proteinExistence type="predicted"/>
<dbReference type="FunFam" id="2.60.120.260:FF:000012">
    <property type="entry name" value="F-box only protein 2"/>
    <property type="match status" value="1"/>
</dbReference>
<dbReference type="SMART" id="SM01198">
    <property type="entry name" value="FBA"/>
    <property type="match status" value="1"/>
</dbReference>
<dbReference type="SUPFAM" id="SSF49785">
    <property type="entry name" value="Galactose-binding domain-like"/>
    <property type="match status" value="1"/>
</dbReference>
<dbReference type="GO" id="GO:0061630">
    <property type="term" value="F:ubiquitin protein ligase activity"/>
    <property type="evidence" value="ECO:0007669"/>
    <property type="project" value="TreeGrafter"/>
</dbReference>
<dbReference type="InterPro" id="IPR007397">
    <property type="entry name" value="F-box-assoc_dom"/>
</dbReference>
<comment type="caution">
    <text evidence="3">The sequence shown here is derived from an EMBL/GenBank/DDBJ whole genome shotgun (WGS) entry which is preliminary data.</text>
</comment>
<dbReference type="SMART" id="SM00256">
    <property type="entry name" value="FBOX"/>
    <property type="match status" value="1"/>
</dbReference>
<dbReference type="EMBL" id="CAJNOC010001336">
    <property type="protein sequence ID" value="CAF0856084.1"/>
    <property type="molecule type" value="Genomic_DNA"/>
</dbReference>
<accession>A0A813WDX3</accession>
<evidence type="ECO:0000259" key="1">
    <source>
        <dbReference type="PROSITE" id="PS50181"/>
    </source>
</evidence>
<dbReference type="PROSITE" id="PS50181">
    <property type="entry name" value="FBOX"/>
    <property type="match status" value="1"/>
</dbReference>
<sequence length="264" mass="31161">MHQLPNEILLKIFKYLSFGDLVKSVNLTCKKWASLIEDKNFWLLKLKDERGVEIKFECDLKSLKFLYIKNPIERNLIQNSCCESLDKWSITNKIFNSIPFNLGNLQDFESDCFVIEEYNECSSSIYNELNLPIKKFATSSTFIFKYQIIDLYSEGLTKELLTNLKPVIHIKDSAGRLYLGYHYCIQIVLYDENFTILNSVCFNESVYEENWINGNWKEFNYSFREYSNNLRYVLFYHGGRDVVNWTGFYGVKLTNSQVVLKVEN</sequence>
<keyword evidence="4" id="KW-1185">Reference proteome</keyword>
<name>A0A813WDX3_9BILA</name>
<reference evidence="3" key="1">
    <citation type="submission" date="2021-02" db="EMBL/GenBank/DDBJ databases">
        <authorList>
            <person name="Nowell W R."/>
        </authorList>
    </citation>
    <scope>NUCLEOTIDE SEQUENCE</scope>
    <source>
        <strain evidence="3">Ploen Becks lab</strain>
    </source>
</reference>
<dbReference type="Proteomes" id="UP000663879">
    <property type="component" value="Unassembled WGS sequence"/>
</dbReference>
<evidence type="ECO:0000313" key="3">
    <source>
        <dbReference type="EMBL" id="CAF0856084.1"/>
    </source>
</evidence>
<feature type="domain" description="FBA" evidence="2">
    <location>
        <begin position="66"/>
        <end position="262"/>
    </location>
</feature>
<dbReference type="Gene3D" id="2.60.120.260">
    <property type="entry name" value="Galactose-binding domain-like"/>
    <property type="match status" value="1"/>
</dbReference>
<dbReference type="PANTHER" id="PTHR12125:SF5">
    <property type="entry name" value="F-BOX DOMAIN-CONTAINING PROTEIN"/>
    <property type="match status" value="1"/>
</dbReference>
<evidence type="ECO:0000259" key="2">
    <source>
        <dbReference type="PROSITE" id="PS51114"/>
    </source>
</evidence>
<dbReference type="GO" id="GO:0005737">
    <property type="term" value="C:cytoplasm"/>
    <property type="evidence" value="ECO:0007669"/>
    <property type="project" value="UniProtKB-ARBA"/>
</dbReference>
<dbReference type="InterPro" id="IPR036047">
    <property type="entry name" value="F-box-like_dom_sf"/>
</dbReference>
<dbReference type="Gene3D" id="1.20.1280.50">
    <property type="match status" value="1"/>
</dbReference>
<dbReference type="InterPro" id="IPR008979">
    <property type="entry name" value="Galactose-bd-like_sf"/>
</dbReference>
<dbReference type="CDD" id="cd09917">
    <property type="entry name" value="F-box_SF"/>
    <property type="match status" value="1"/>
</dbReference>
<dbReference type="InterPro" id="IPR039752">
    <property type="entry name" value="F-box_only"/>
</dbReference>
<evidence type="ECO:0000313" key="4">
    <source>
        <dbReference type="Proteomes" id="UP000663879"/>
    </source>
</evidence>
<evidence type="ECO:0008006" key="5">
    <source>
        <dbReference type="Google" id="ProtNLM"/>
    </source>
</evidence>
<gene>
    <name evidence="3" type="ORF">OXX778_LOCUS9201</name>
</gene>
<protein>
    <recommendedName>
        <fullName evidence="5">F-box domain-containing protein</fullName>
    </recommendedName>
</protein>
<dbReference type="PANTHER" id="PTHR12125">
    <property type="entry name" value="F-BOX ONLY PROTEIN 6-LIKE PROTEIN"/>
    <property type="match status" value="1"/>
</dbReference>
<organism evidence="3 4">
    <name type="scientific">Brachionus calyciflorus</name>
    <dbReference type="NCBI Taxonomy" id="104777"/>
    <lineage>
        <taxon>Eukaryota</taxon>
        <taxon>Metazoa</taxon>
        <taxon>Spiralia</taxon>
        <taxon>Gnathifera</taxon>
        <taxon>Rotifera</taxon>
        <taxon>Eurotatoria</taxon>
        <taxon>Monogononta</taxon>
        <taxon>Pseudotrocha</taxon>
        <taxon>Ploima</taxon>
        <taxon>Brachionidae</taxon>
        <taxon>Brachionus</taxon>
    </lineage>
</organism>
<dbReference type="PROSITE" id="PS51114">
    <property type="entry name" value="FBA"/>
    <property type="match status" value="1"/>
</dbReference>
<dbReference type="OrthoDB" id="1107553at2759"/>
<dbReference type="AlphaFoldDB" id="A0A813WDX3"/>
<dbReference type="GO" id="GO:0006516">
    <property type="term" value="P:glycoprotein catabolic process"/>
    <property type="evidence" value="ECO:0007669"/>
    <property type="project" value="TreeGrafter"/>
</dbReference>
<feature type="domain" description="F-box" evidence="1">
    <location>
        <begin position="1"/>
        <end position="45"/>
    </location>
</feature>
<dbReference type="GO" id="GO:0019005">
    <property type="term" value="C:SCF ubiquitin ligase complex"/>
    <property type="evidence" value="ECO:0007669"/>
    <property type="project" value="TreeGrafter"/>
</dbReference>
<dbReference type="SUPFAM" id="SSF81383">
    <property type="entry name" value="F-box domain"/>
    <property type="match status" value="1"/>
</dbReference>
<dbReference type="InterPro" id="IPR001810">
    <property type="entry name" value="F-box_dom"/>
</dbReference>
<dbReference type="GO" id="GO:0036503">
    <property type="term" value="P:ERAD pathway"/>
    <property type="evidence" value="ECO:0007669"/>
    <property type="project" value="TreeGrafter"/>
</dbReference>
<dbReference type="Pfam" id="PF04300">
    <property type="entry name" value="FBA"/>
    <property type="match status" value="1"/>
</dbReference>
<dbReference type="GO" id="GO:0031146">
    <property type="term" value="P:SCF-dependent proteasomal ubiquitin-dependent protein catabolic process"/>
    <property type="evidence" value="ECO:0007669"/>
    <property type="project" value="TreeGrafter"/>
</dbReference>